<evidence type="ECO:0000313" key="1">
    <source>
        <dbReference type="EMBL" id="SMG18453.1"/>
    </source>
</evidence>
<keyword evidence="2" id="KW-1185">Reference proteome</keyword>
<protein>
    <recommendedName>
        <fullName evidence="3">DUF2500 domain-containing protein</fullName>
    </recommendedName>
</protein>
<dbReference type="STRING" id="1852522.SAMN06295960_0792"/>
<dbReference type="InterPro" id="IPR019635">
    <property type="entry name" value="DUF2500"/>
</dbReference>
<name>A0A1X7ITE1_9BACL</name>
<proteinExistence type="predicted"/>
<organism evidence="1 2">
    <name type="scientific">Paenibacillus aquistagni</name>
    <dbReference type="NCBI Taxonomy" id="1852522"/>
    <lineage>
        <taxon>Bacteria</taxon>
        <taxon>Bacillati</taxon>
        <taxon>Bacillota</taxon>
        <taxon>Bacilli</taxon>
        <taxon>Bacillales</taxon>
        <taxon>Paenibacillaceae</taxon>
        <taxon>Paenibacillus</taxon>
    </lineage>
</organism>
<dbReference type="Gene3D" id="2.40.50.660">
    <property type="match status" value="1"/>
</dbReference>
<evidence type="ECO:0000313" key="2">
    <source>
        <dbReference type="Proteomes" id="UP000193834"/>
    </source>
</evidence>
<dbReference type="EMBL" id="FXAZ01000001">
    <property type="protein sequence ID" value="SMG18453.1"/>
    <property type="molecule type" value="Genomic_DNA"/>
</dbReference>
<dbReference type="AlphaFoldDB" id="A0A1X7ITE1"/>
<gene>
    <name evidence="1" type="ORF">SAMN06295960_0792</name>
</gene>
<dbReference type="Proteomes" id="UP000193834">
    <property type="component" value="Unassembled WGS sequence"/>
</dbReference>
<dbReference type="OrthoDB" id="282886at2"/>
<sequence>MTPFGNFSHDFGFFQELPSELSFLFGILLLLFMLVSALKLWKGSLTGGGHSSRVVKFGQVKMKRKEVWSTLIRSRPSLSYYITFEVENGVSLELSVKKRDYGMIIEGDYGELIYQGDQLLEFIRDLSIQKSRKLKQSQPL</sequence>
<reference evidence="1 2" key="1">
    <citation type="submission" date="2017-04" db="EMBL/GenBank/DDBJ databases">
        <authorList>
            <person name="Afonso C.L."/>
            <person name="Miller P.J."/>
            <person name="Scott M.A."/>
            <person name="Spackman E."/>
            <person name="Goraichik I."/>
            <person name="Dimitrov K.M."/>
            <person name="Suarez D.L."/>
            <person name="Swayne D.E."/>
        </authorList>
    </citation>
    <scope>NUCLEOTIDE SEQUENCE [LARGE SCALE GENOMIC DNA]</scope>
    <source>
        <strain evidence="1 2">11</strain>
    </source>
</reference>
<dbReference type="RefSeq" id="WP_085493016.1">
    <property type="nucleotide sequence ID" value="NZ_FXAZ01000001.1"/>
</dbReference>
<accession>A0A1X7ITE1</accession>
<dbReference type="Pfam" id="PF10694">
    <property type="entry name" value="DUF2500"/>
    <property type="match status" value="1"/>
</dbReference>
<evidence type="ECO:0008006" key="3">
    <source>
        <dbReference type="Google" id="ProtNLM"/>
    </source>
</evidence>